<gene>
    <name evidence="1" type="ORF">LOK49_LG01G02541</name>
</gene>
<comment type="caution">
    <text evidence="1">The sequence shown here is derived from an EMBL/GenBank/DDBJ whole genome shotgun (WGS) entry which is preliminary data.</text>
</comment>
<name>A0ACC0J5A1_9ERIC</name>
<evidence type="ECO:0000313" key="2">
    <source>
        <dbReference type="Proteomes" id="UP001060215"/>
    </source>
</evidence>
<sequence>MCSLHQKHTLLDLYRGLPLAVPNLKQEISDGVRARVAALRPEGPISSRFLANNLTIVVGDSVFVRGWLLPNHVDYGLDRINEEHLSRQVLQPRIAKLDHIAVSHQGTKINSGGHRKPIILSQLVDISVNTHIYKSVDRVVMEVAEGLGDLEGVDELEDEASVADVELESGGKVIMETVVRSPLNVEADDEAVENGTMDSYDFKNPRVNEERRASDKGVDLIDEEGYVVGVVG</sequence>
<evidence type="ECO:0000313" key="1">
    <source>
        <dbReference type="EMBL" id="KAI8032857.1"/>
    </source>
</evidence>
<protein>
    <submittedName>
        <fullName evidence="1">Shewanella-like protein phosphatase 2</fullName>
    </submittedName>
</protein>
<reference evidence="1 2" key="1">
    <citation type="journal article" date="2022" name="Plant J.">
        <title>Chromosome-level genome of Camellia lanceoleosa provides a valuable resource for understanding genome evolution and self-incompatibility.</title>
        <authorList>
            <person name="Gong W."/>
            <person name="Xiao S."/>
            <person name="Wang L."/>
            <person name="Liao Z."/>
            <person name="Chang Y."/>
            <person name="Mo W."/>
            <person name="Hu G."/>
            <person name="Li W."/>
            <person name="Zhao G."/>
            <person name="Zhu H."/>
            <person name="Hu X."/>
            <person name="Ji K."/>
            <person name="Xiang X."/>
            <person name="Song Q."/>
            <person name="Yuan D."/>
            <person name="Jin S."/>
            <person name="Zhang L."/>
        </authorList>
    </citation>
    <scope>NUCLEOTIDE SEQUENCE [LARGE SCALE GENOMIC DNA]</scope>
    <source>
        <strain evidence="1">SQ_2022a</strain>
    </source>
</reference>
<dbReference type="EMBL" id="CM045758">
    <property type="protein sequence ID" value="KAI8032857.1"/>
    <property type="molecule type" value="Genomic_DNA"/>
</dbReference>
<dbReference type="Proteomes" id="UP001060215">
    <property type="component" value="Chromosome 1"/>
</dbReference>
<organism evidence="1 2">
    <name type="scientific">Camellia lanceoleosa</name>
    <dbReference type="NCBI Taxonomy" id="1840588"/>
    <lineage>
        <taxon>Eukaryota</taxon>
        <taxon>Viridiplantae</taxon>
        <taxon>Streptophyta</taxon>
        <taxon>Embryophyta</taxon>
        <taxon>Tracheophyta</taxon>
        <taxon>Spermatophyta</taxon>
        <taxon>Magnoliopsida</taxon>
        <taxon>eudicotyledons</taxon>
        <taxon>Gunneridae</taxon>
        <taxon>Pentapetalae</taxon>
        <taxon>asterids</taxon>
        <taxon>Ericales</taxon>
        <taxon>Theaceae</taxon>
        <taxon>Camellia</taxon>
    </lineage>
</organism>
<keyword evidence="2" id="KW-1185">Reference proteome</keyword>
<proteinExistence type="predicted"/>
<accession>A0ACC0J5A1</accession>